<keyword evidence="2" id="KW-1185">Reference proteome</keyword>
<dbReference type="AlphaFoldDB" id="A0A1M6UMY4"/>
<reference evidence="2" key="1">
    <citation type="submission" date="2016-11" db="EMBL/GenBank/DDBJ databases">
        <authorList>
            <person name="Varghese N."/>
            <person name="Submissions S."/>
        </authorList>
    </citation>
    <scope>NUCLEOTIDE SEQUENCE [LARGE SCALE GENOMIC DNA]</scope>
    <source>
        <strain evidence="2">USBA-503</strain>
    </source>
</reference>
<dbReference type="Proteomes" id="UP000184016">
    <property type="component" value="Unassembled WGS sequence"/>
</dbReference>
<organism evidence="1 2">
    <name type="scientific">Alicyclobacillus tolerans</name>
    <dbReference type="NCBI Taxonomy" id="90970"/>
    <lineage>
        <taxon>Bacteria</taxon>
        <taxon>Bacillati</taxon>
        <taxon>Bacillota</taxon>
        <taxon>Bacilli</taxon>
        <taxon>Bacillales</taxon>
        <taxon>Alicyclobacillaceae</taxon>
        <taxon>Alicyclobacillus</taxon>
    </lineage>
</organism>
<dbReference type="EMBL" id="FRAF01000020">
    <property type="protein sequence ID" value="SHK70531.1"/>
    <property type="molecule type" value="Genomic_DNA"/>
</dbReference>
<evidence type="ECO:0000313" key="1">
    <source>
        <dbReference type="EMBL" id="SHK70531.1"/>
    </source>
</evidence>
<accession>A0A1M6UMY4</accession>
<protein>
    <submittedName>
        <fullName evidence="1">Uncharacterized protein</fullName>
    </submittedName>
</protein>
<dbReference type="STRING" id="1830138.SAMN05443507_12040"/>
<sequence length="63" mass="7095">MPMVQSRCGRTLVPEEGEQHDDRVRRLSVGTVVNSADVGPMHVRLGIPQKERVIEHENYATGR</sequence>
<gene>
    <name evidence="1" type="ORF">SAMN05443507_12040</name>
</gene>
<proteinExistence type="predicted"/>
<evidence type="ECO:0000313" key="2">
    <source>
        <dbReference type="Proteomes" id="UP000184016"/>
    </source>
</evidence>
<name>A0A1M6UMY4_9BACL</name>